<keyword evidence="2" id="KW-1185">Reference proteome</keyword>
<dbReference type="Gene3D" id="2.60.120.620">
    <property type="entry name" value="q2cbj1_9rhob like domain"/>
    <property type="match status" value="1"/>
</dbReference>
<dbReference type="PANTHER" id="PTHR33099">
    <property type="entry name" value="FE2OG DIOXYGENASE DOMAIN-CONTAINING PROTEIN"/>
    <property type="match status" value="1"/>
</dbReference>
<gene>
    <name evidence="1" type="ORF">PITG_06188</name>
</gene>
<proteinExistence type="predicted"/>
<protein>
    <submittedName>
        <fullName evidence="1">Uncharacterized protein</fullName>
    </submittedName>
</protein>
<dbReference type="GeneID" id="9472323"/>
<evidence type="ECO:0000313" key="2">
    <source>
        <dbReference type="Proteomes" id="UP000006643"/>
    </source>
</evidence>
<sequence length="154" mass="17418">MDESVRKSWQLEPDQVELTNPLWQIGMEKLTETIATRMGYKGVSLHCPPSTHEGGDLIVYRNGQVEHRHDFGKADATAAYFPHYAVHYSDAEHALEQVTKGYRLALVYSICLPESKYHLKRDQNMTMSDELANVINGMGPEDDSFALGEHPRSV</sequence>
<dbReference type="AlphaFoldDB" id="D0N4A4"/>
<evidence type="ECO:0000313" key="1">
    <source>
        <dbReference type="EMBL" id="EEY69712.1"/>
    </source>
</evidence>
<dbReference type="PANTHER" id="PTHR33099:SF7">
    <property type="entry name" value="MYND-TYPE DOMAIN-CONTAINING PROTEIN"/>
    <property type="match status" value="1"/>
</dbReference>
<dbReference type="RefSeq" id="XP_002998359.1">
    <property type="nucleotide sequence ID" value="XM_002998313.1"/>
</dbReference>
<dbReference type="KEGG" id="pif:PITG_06188"/>
<dbReference type="HOGENOM" id="CLU_1707735_0_0_1"/>
<organism evidence="1 2">
    <name type="scientific">Phytophthora infestans (strain T30-4)</name>
    <name type="common">Potato late blight agent</name>
    <dbReference type="NCBI Taxonomy" id="403677"/>
    <lineage>
        <taxon>Eukaryota</taxon>
        <taxon>Sar</taxon>
        <taxon>Stramenopiles</taxon>
        <taxon>Oomycota</taxon>
        <taxon>Peronosporomycetes</taxon>
        <taxon>Peronosporales</taxon>
        <taxon>Peronosporaceae</taxon>
        <taxon>Phytophthora</taxon>
    </lineage>
</organism>
<name>D0N4A4_PHYIT</name>
<reference evidence="2" key="1">
    <citation type="journal article" date="2009" name="Nature">
        <title>Genome sequence and analysis of the Irish potato famine pathogen Phytophthora infestans.</title>
        <authorList>
            <consortium name="The Broad Institute Genome Sequencing Platform"/>
            <person name="Haas B.J."/>
            <person name="Kamoun S."/>
            <person name="Zody M.C."/>
            <person name="Jiang R.H."/>
            <person name="Handsaker R.E."/>
            <person name="Cano L.M."/>
            <person name="Grabherr M."/>
            <person name="Kodira C.D."/>
            <person name="Raffaele S."/>
            <person name="Torto-Alalibo T."/>
            <person name="Bozkurt T.O."/>
            <person name="Ah-Fong A.M."/>
            <person name="Alvarado L."/>
            <person name="Anderson V.L."/>
            <person name="Armstrong M.R."/>
            <person name="Avrova A."/>
            <person name="Baxter L."/>
            <person name="Beynon J."/>
            <person name="Boevink P.C."/>
            <person name="Bollmann S.R."/>
            <person name="Bos J.I."/>
            <person name="Bulone V."/>
            <person name="Cai G."/>
            <person name="Cakir C."/>
            <person name="Carrington J.C."/>
            <person name="Chawner M."/>
            <person name="Conti L."/>
            <person name="Costanzo S."/>
            <person name="Ewan R."/>
            <person name="Fahlgren N."/>
            <person name="Fischbach M.A."/>
            <person name="Fugelstad J."/>
            <person name="Gilroy E.M."/>
            <person name="Gnerre S."/>
            <person name="Green P.J."/>
            <person name="Grenville-Briggs L.J."/>
            <person name="Griffith J."/>
            <person name="Grunwald N.J."/>
            <person name="Horn K."/>
            <person name="Horner N.R."/>
            <person name="Hu C.H."/>
            <person name="Huitema E."/>
            <person name="Jeong D.H."/>
            <person name="Jones A.M."/>
            <person name="Jones J.D."/>
            <person name="Jones R.W."/>
            <person name="Karlsson E.K."/>
            <person name="Kunjeti S.G."/>
            <person name="Lamour K."/>
            <person name="Liu Z."/>
            <person name="Ma L."/>
            <person name="Maclean D."/>
            <person name="Chibucos M.C."/>
            <person name="McDonald H."/>
            <person name="McWalters J."/>
            <person name="Meijer H.J."/>
            <person name="Morgan W."/>
            <person name="Morris P.F."/>
            <person name="Munro C.A."/>
            <person name="O'Neill K."/>
            <person name="Ospina-Giraldo M."/>
            <person name="Pinzon A."/>
            <person name="Pritchard L."/>
            <person name="Ramsahoye B."/>
            <person name="Ren Q."/>
            <person name="Restrepo S."/>
            <person name="Roy S."/>
            <person name="Sadanandom A."/>
            <person name="Savidor A."/>
            <person name="Schornack S."/>
            <person name="Schwartz D.C."/>
            <person name="Schumann U.D."/>
            <person name="Schwessinger B."/>
            <person name="Seyer L."/>
            <person name="Sharpe T."/>
            <person name="Silvar C."/>
            <person name="Song J."/>
            <person name="Studholme D.J."/>
            <person name="Sykes S."/>
            <person name="Thines M."/>
            <person name="van de Vondervoort P.J."/>
            <person name="Phuntumart V."/>
            <person name="Wawra S."/>
            <person name="Weide R."/>
            <person name="Win J."/>
            <person name="Young C."/>
            <person name="Zhou S."/>
            <person name="Fry W."/>
            <person name="Meyers B.C."/>
            <person name="van West P."/>
            <person name="Ristaino J."/>
            <person name="Govers F."/>
            <person name="Birch P.R."/>
            <person name="Whisson S.C."/>
            <person name="Judelson H.S."/>
            <person name="Nusbaum C."/>
        </authorList>
    </citation>
    <scope>NUCLEOTIDE SEQUENCE [LARGE SCALE GENOMIC DNA]</scope>
    <source>
        <strain evidence="2">T30-4</strain>
    </source>
</reference>
<dbReference type="Proteomes" id="UP000006643">
    <property type="component" value="Unassembled WGS sequence"/>
</dbReference>
<dbReference type="OrthoDB" id="116233at2759"/>
<accession>D0N4A4</accession>
<dbReference type="InParanoid" id="D0N4A4"/>
<dbReference type="EMBL" id="DS028125">
    <property type="protein sequence ID" value="EEY69712.1"/>
    <property type="molecule type" value="Genomic_DNA"/>
</dbReference>
<dbReference type="VEuPathDB" id="FungiDB:PITG_06188"/>